<gene>
    <name evidence="2" type="ORF">DICPUDRAFT_97412</name>
</gene>
<dbReference type="GeneID" id="10503922"/>
<feature type="compositionally biased region" description="Low complexity" evidence="1">
    <location>
        <begin position="171"/>
        <end position="189"/>
    </location>
</feature>
<dbReference type="KEGG" id="dpp:DICPUDRAFT_97412"/>
<dbReference type="AlphaFoldDB" id="F0ZGI1"/>
<evidence type="ECO:0000256" key="1">
    <source>
        <dbReference type="SAM" id="MobiDB-lite"/>
    </source>
</evidence>
<dbReference type="eggNOG" id="ENOG502RIQJ">
    <property type="taxonomic scope" value="Eukaryota"/>
</dbReference>
<organism evidence="2 3">
    <name type="scientific">Dictyostelium purpureum</name>
    <name type="common">Slime mold</name>
    <dbReference type="NCBI Taxonomy" id="5786"/>
    <lineage>
        <taxon>Eukaryota</taxon>
        <taxon>Amoebozoa</taxon>
        <taxon>Evosea</taxon>
        <taxon>Eumycetozoa</taxon>
        <taxon>Dictyostelia</taxon>
        <taxon>Dictyosteliales</taxon>
        <taxon>Dictyosteliaceae</taxon>
        <taxon>Dictyostelium</taxon>
    </lineage>
</organism>
<feature type="region of interest" description="Disordered" evidence="1">
    <location>
        <begin position="165"/>
        <end position="222"/>
    </location>
</feature>
<evidence type="ECO:0000313" key="2">
    <source>
        <dbReference type="EMBL" id="EGC36960.1"/>
    </source>
</evidence>
<dbReference type="InParanoid" id="F0ZGI1"/>
<name>F0ZGI1_DICPU</name>
<sequence>MTTKPGNVKTLIEKYNEINENITKSISPRGLTPSLSNHSGSFILSNSNGNSFYISNNNSGNGSCSNHSSGYSVGSYIGNSDGTCLNSNSCLSPSMLSSLEGNRNNSNGNDYSSSGCCISDDTSSSSSSGSCSISNTLNKSSTWMKISLKINTDLISGSLCSSTNTSDDEQSFNNNSNNDNNSDGSNNSNKFSLSPRPIIKKQEPENQETTPPPNLDKRRYSRDLIPFTITNI</sequence>
<evidence type="ECO:0000313" key="3">
    <source>
        <dbReference type="Proteomes" id="UP000001064"/>
    </source>
</evidence>
<dbReference type="EMBL" id="GL871012">
    <property type="protein sequence ID" value="EGC36960.1"/>
    <property type="molecule type" value="Genomic_DNA"/>
</dbReference>
<reference evidence="3" key="1">
    <citation type="journal article" date="2011" name="Genome Biol.">
        <title>Comparative genomics of the social amoebae Dictyostelium discoideum and Dictyostelium purpureum.</title>
        <authorList>
            <consortium name="US DOE Joint Genome Institute (JGI-PGF)"/>
            <person name="Sucgang R."/>
            <person name="Kuo A."/>
            <person name="Tian X."/>
            <person name="Salerno W."/>
            <person name="Parikh A."/>
            <person name="Feasley C.L."/>
            <person name="Dalin E."/>
            <person name="Tu H."/>
            <person name="Huang E."/>
            <person name="Barry K."/>
            <person name="Lindquist E."/>
            <person name="Shapiro H."/>
            <person name="Bruce D."/>
            <person name="Schmutz J."/>
            <person name="Salamov A."/>
            <person name="Fey P."/>
            <person name="Gaudet P."/>
            <person name="Anjard C."/>
            <person name="Babu M.M."/>
            <person name="Basu S."/>
            <person name="Bushmanova Y."/>
            <person name="van der Wel H."/>
            <person name="Katoh-Kurasawa M."/>
            <person name="Dinh C."/>
            <person name="Coutinho P.M."/>
            <person name="Saito T."/>
            <person name="Elias M."/>
            <person name="Schaap P."/>
            <person name="Kay R.R."/>
            <person name="Henrissat B."/>
            <person name="Eichinger L."/>
            <person name="Rivero F."/>
            <person name="Putnam N.H."/>
            <person name="West C.M."/>
            <person name="Loomis W.F."/>
            <person name="Chisholm R.L."/>
            <person name="Shaulsky G."/>
            <person name="Strassmann J.E."/>
            <person name="Queller D.C."/>
            <person name="Kuspa A."/>
            <person name="Grigoriev I.V."/>
        </authorList>
    </citation>
    <scope>NUCLEOTIDE SEQUENCE [LARGE SCALE GENOMIC DNA]</scope>
    <source>
        <strain evidence="3">QSDP1</strain>
    </source>
</reference>
<dbReference type="Proteomes" id="UP000001064">
    <property type="component" value="Unassembled WGS sequence"/>
</dbReference>
<proteinExistence type="predicted"/>
<protein>
    <submittedName>
        <fullName evidence="2">Uncharacterized protein</fullName>
    </submittedName>
</protein>
<accession>F0ZGI1</accession>
<keyword evidence="3" id="KW-1185">Reference proteome</keyword>
<dbReference type="RefSeq" id="XP_003286528.1">
    <property type="nucleotide sequence ID" value="XM_003286480.1"/>
</dbReference>
<dbReference type="VEuPathDB" id="AmoebaDB:DICPUDRAFT_97412"/>